<dbReference type="HAMAP" id="MF_00019">
    <property type="entry name" value="PlsX"/>
    <property type="match status" value="1"/>
</dbReference>
<dbReference type="AlphaFoldDB" id="A0A2P8HYA9"/>
<keyword evidence="7 10" id="KW-1208">Phospholipid metabolism</keyword>
<keyword evidence="3 10" id="KW-0444">Lipid biosynthesis</keyword>
<evidence type="ECO:0000256" key="3">
    <source>
        <dbReference type="ARBA" id="ARBA00022516"/>
    </source>
</evidence>
<comment type="subunit">
    <text evidence="9 10">Homodimer. Probably interacts with PlsY.</text>
</comment>
<comment type="caution">
    <text evidence="11">The sequence shown here is derived from an EMBL/GenBank/DDBJ whole genome shotgun (WGS) entry which is preliminary data.</text>
</comment>
<keyword evidence="4 10" id="KW-0808">Transferase</keyword>
<evidence type="ECO:0000256" key="2">
    <source>
        <dbReference type="ARBA" id="ARBA00022490"/>
    </source>
</evidence>
<evidence type="ECO:0000256" key="8">
    <source>
        <dbReference type="ARBA" id="ARBA00024069"/>
    </source>
</evidence>
<evidence type="ECO:0000256" key="9">
    <source>
        <dbReference type="ARBA" id="ARBA00046608"/>
    </source>
</evidence>
<dbReference type="GO" id="GO:0005737">
    <property type="term" value="C:cytoplasm"/>
    <property type="evidence" value="ECO:0007669"/>
    <property type="project" value="UniProtKB-SubCell"/>
</dbReference>
<dbReference type="Proteomes" id="UP000242310">
    <property type="component" value="Unassembled WGS sequence"/>
</dbReference>
<comment type="catalytic activity">
    <reaction evidence="1 10">
        <text>a fatty acyl-[ACP] + phosphate = an acyl phosphate + holo-[ACP]</text>
        <dbReference type="Rhea" id="RHEA:42292"/>
        <dbReference type="Rhea" id="RHEA-COMP:9685"/>
        <dbReference type="Rhea" id="RHEA-COMP:14125"/>
        <dbReference type="ChEBI" id="CHEBI:43474"/>
        <dbReference type="ChEBI" id="CHEBI:59918"/>
        <dbReference type="ChEBI" id="CHEBI:64479"/>
        <dbReference type="ChEBI" id="CHEBI:138651"/>
        <dbReference type="EC" id="2.3.1.274"/>
    </reaction>
</comment>
<keyword evidence="2 10" id="KW-0963">Cytoplasm</keyword>
<dbReference type="GO" id="GO:0008654">
    <property type="term" value="P:phospholipid biosynthetic process"/>
    <property type="evidence" value="ECO:0007669"/>
    <property type="project" value="UniProtKB-KW"/>
</dbReference>
<dbReference type="PANTHER" id="PTHR30100">
    <property type="entry name" value="FATTY ACID/PHOSPHOLIPID SYNTHESIS PROTEIN PLSX"/>
    <property type="match status" value="1"/>
</dbReference>
<evidence type="ECO:0000256" key="10">
    <source>
        <dbReference type="HAMAP-Rule" id="MF_00019"/>
    </source>
</evidence>
<evidence type="ECO:0000313" key="11">
    <source>
        <dbReference type="EMBL" id="PSL51155.1"/>
    </source>
</evidence>
<comment type="subcellular location">
    <subcellularLocation>
        <location evidence="10">Cytoplasm</location>
    </subcellularLocation>
    <text evidence="10">Associated with the membrane possibly through PlsY.</text>
</comment>
<dbReference type="RefSeq" id="WP_106587240.1">
    <property type="nucleotide sequence ID" value="NZ_PYAV01000001.1"/>
</dbReference>
<evidence type="ECO:0000256" key="5">
    <source>
        <dbReference type="ARBA" id="ARBA00023098"/>
    </source>
</evidence>
<dbReference type="GO" id="GO:0043811">
    <property type="term" value="F:phosphate:acyl-[acyl carrier protein] acyltransferase activity"/>
    <property type="evidence" value="ECO:0007669"/>
    <property type="project" value="UniProtKB-UniRule"/>
</dbReference>
<dbReference type="UniPathway" id="UPA00085"/>
<dbReference type="Gene3D" id="3.40.718.10">
    <property type="entry name" value="Isopropylmalate Dehydrogenase"/>
    <property type="match status" value="1"/>
</dbReference>
<keyword evidence="11" id="KW-0012">Acyltransferase</keyword>
<dbReference type="Pfam" id="PF02504">
    <property type="entry name" value="FA_synthesis"/>
    <property type="match status" value="1"/>
</dbReference>
<accession>A0A2P8HYA9</accession>
<reference evidence="11 12" key="1">
    <citation type="submission" date="2018-03" db="EMBL/GenBank/DDBJ databases">
        <title>Genomic Encyclopedia of Type Strains, Phase III (KMG-III): the genomes of soil and plant-associated and newly described type strains.</title>
        <authorList>
            <person name="Whitman W."/>
        </authorList>
    </citation>
    <scope>NUCLEOTIDE SEQUENCE [LARGE SCALE GENOMIC DNA]</scope>
    <source>
        <strain evidence="11 12">CGMCC 1.07653</strain>
    </source>
</reference>
<comment type="function">
    <text evidence="10">Catalyzes the reversible formation of acyl-phosphate (acyl-PO(4)) from acyl-[acyl-carrier-protein] (acyl-ACP). This enzyme utilizes acyl-ACP as fatty acyl donor, but not acyl-CoA.</text>
</comment>
<dbReference type="InterPro" id="IPR012281">
    <property type="entry name" value="Phospholipid_synth_PlsX-like"/>
</dbReference>
<comment type="pathway">
    <text evidence="10">Lipid metabolism; phospholipid metabolism.</text>
</comment>
<gene>
    <name evidence="10" type="primary">plsX</name>
    <name evidence="11" type="ORF">B0H94_10165</name>
</gene>
<dbReference type="InterPro" id="IPR003664">
    <property type="entry name" value="FA_synthesis"/>
</dbReference>
<keyword evidence="6 10" id="KW-0594">Phospholipid biosynthesis</keyword>
<evidence type="ECO:0000256" key="4">
    <source>
        <dbReference type="ARBA" id="ARBA00022679"/>
    </source>
</evidence>
<name>A0A2P8HYA9_9BACI</name>
<sequence length="334" mass="35685">MKLAIDVMGGDNAPKAQIAGAIAAVKTFEDLEVLLVGKEEMIREHMSDQPRITIIHAEETIEGDDNPTRAVRRKKDASLVVAMRLVREGEADACVSAGNTGALMTAGLLHIGRLDGIDRPALAPMLPTVDGQGFLLLDVGANVDAKAEHLAQYARMGRVYMEKVQKREAPSVGLLNVGSETGKGNELTKSAYELLEGQSHNFAGNVEARELLEGAADVVVADGFSGNLVLKSIEGTAGALFSILKQELTSSVKNKLAAGVLKPSFQTIRDQMNYAQYGGAGLFGLQAPVVKAHGSSDHTAVYHALRQAREMVLEDVCGVLKREIENDELKETDA</sequence>
<dbReference type="PIRSF" id="PIRSF002465">
    <property type="entry name" value="Phsphlp_syn_PlsX"/>
    <property type="match status" value="1"/>
</dbReference>
<keyword evidence="12" id="KW-1185">Reference proteome</keyword>
<dbReference type="SUPFAM" id="SSF53659">
    <property type="entry name" value="Isocitrate/Isopropylmalate dehydrogenase-like"/>
    <property type="match status" value="1"/>
</dbReference>
<proteinExistence type="inferred from homology"/>
<organism evidence="11 12">
    <name type="scientific">Salsuginibacillus halophilus</name>
    <dbReference type="NCBI Taxonomy" id="517424"/>
    <lineage>
        <taxon>Bacteria</taxon>
        <taxon>Bacillati</taxon>
        <taxon>Bacillota</taxon>
        <taxon>Bacilli</taxon>
        <taxon>Bacillales</taxon>
        <taxon>Bacillaceae</taxon>
        <taxon>Salsuginibacillus</taxon>
    </lineage>
</organism>
<dbReference type="PANTHER" id="PTHR30100:SF1">
    <property type="entry name" value="PHOSPHATE ACYLTRANSFERASE"/>
    <property type="match status" value="1"/>
</dbReference>
<dbReference type="OrthoDB" id="9806408at2"/>
<evidence type="ECO:0000256" key="7">
    <source>
        <dbReference type="ARBA" id="ARBA00023264"/>
    </source>
</evidence>
<dbReference type="EMBL" id="PYAV01000001">
    <property type="protein sequence ID" value="PSL51155.1"/>
    <property type="molecule type" value="Genomic_DNA"/>
</dbReference>
<dbReference type="NCBIfam" id="TIGR00182">
    <property type="entry name" value="plsX"/>
    <property type="match status" value="1"/>
</dbReference>
<protein>
    <recommendedName>
        <fullName evidence="8 10">Phosphate acyltransferase</fullName>
        <ecNumber evidence="8 10">2.3.1.274</ecNumber>
    </recommendedName>
    <alternativeName>
        <fullName evidence="10">Acyl-ACP phosphotransacylase</fullName>
    </alternativeName>
    <alternativeName>
        <fullName evidence="10">Acyl-[acyl-carrier-protein]--phosphate acyltransferase</fullName>
    </alternativeName>
    <alternativeName>
        <fullName evidence="10">Phosphate-acyl-ACP acyltransferase</fullName>
    </alternativeName>
</protein>
<evidence type="ECO:0000256" key="1">
    <source>
        <dbReference type="ARBA" id="ARBA00001232"/>
    </source>
</evidence>
<comment type="similarity">
    <text evidence="10">Belongs to the PlsX family.</text>
</comment>
<dbReference type="GO" id="GO:0006633">
    <property type="term" value="P:fatty acid biosynthetic process"/>
    <property type="evidence" value="ECO:0007669"/>
    <property type="project" value="UniProtKB-UniRule"/>
</dbReference>
<keyword evidence="5 10" id="KW-0443">Lipid metabolism</keyword>
<evidence type="ECO:0000256" key="6">
    <source>
        <dbReference type="ARBA" id="ARBA00023209"/>
    </source>
</evidence>
<evidence type="ECO:0000313" key="12">
    <source>
        <dbReference type="Proteomes" id="UP000242310"/>
    </source>
</evidence>
<dbReference type="EC" id="2.3.1.274" evidence="8 10"/>